<gene>
    <name evidence="6" type="ORF">GUJ93_ZPchr0009g955</name>
</gene>
<keyword evidence="7" id="KW-1185">Reference proteome</keyword>
<evidence type="ECO:0000256" key="3">
    <source>
        <dbReference type="ARBA" id="ARBA00022833"/>
    </source>
</evidence>
<dbReference type="GO" id="GO:0003700">
    <property type="term" value="F:DNA-binding transcription factor activity"/>
    <property type="evidence" value="ECO:0007669"/>
    <property type="project" value="TreeGrafter"/>
</dbReference>
<keyword evidence="2" id="KW-0863">Zinc-finger</keyword>
<dbReference type="NCBIfam" id="TIGR01566">
    <property type="entry name" value="ZF_HD_prot_N"/>
    <property type="match status" value="1"/>
</dbReference>
<dbReference type="PANTHER" id="PTHR31948:SF163">
    <property type="entry name" value="ZINC-FINGER HOMEODOMAIN PROTEIN 3"/>
    <property type="match status" value="1"/>
</dbReference>
<accession>A0A8J5RL39</accession>
<dbReference type="PROSITE" id="PS51523">
    <property type="entry name" value="ZF_HD_DIMER"/>
    <property type="match status" value="1"/>
</dbReference>
<reference evidence="6" key="2">
    <citation type="submission" date="2021-02" db="EMBL/GenBank/DDBJ databases">
        <authorList>
            <person name="Kimball J.A."/>
            <person name="Haas M.W."/>
            <person name="Macchietto M."/>
            <person name="Kono T."/>
            <person name="Duquette J."/>
            <person name="Shao M."/>
        </authorList>
    </citation>
    <scope>NUCLEOTIDE SEQUENCE</scope>
    <source>
        <tissue evidence="6">Fresh leaf tissue</tissue>
    </source>
</reference>
<dbReference type="OrthoDB" id="694008at2759"/>
<dbReference type="PANTHER" id="PTHR31948">
    <property type="entry name" value="ZINC-FINGER HOMEODOMAIN PROTEIN 2"/>
    <property type="match status" value="1"/>
</dbReference>
<evidence type="ECO:0000256" key="2">
    <source>
        <dbReference type="ARBA" id="ARBA00022771"/>
    </source>
</evidence>
<evidence type="ECO:0000313" key="6">
    <source>
        <dbReference type="EMBL" id="KAG8051208.1"/>
    </source>
</evidence>
<comment type="caution">
    <text evidence="6">The sequence shown here is derived from an EMBL/GenBank/DDBJ whole genome shotgun (WGS) entry which is preliminary data.</text>
</comment>
<feature type="region of interest" description="Disordered" evidence="4">
    <location>
        <begin position="239"/>
        <end position="264"/>
    </location>
</feature>
<name>A0A8J5RL39_ZIZPA</name>
<dbReference type="InterPro" id="IPR006456">
    <property type="entry name" value="ZF_HD_homeobox_Cys/His_dimer"/>
</dbReference>
<dbReference type="EMBL" id="JAAALK010000289">
    <property type="protein sequence ID" value="KAG8051208.1"/>
    <property type="molecule type" value="Genomic_DNA"/>
</dbReference>
<evidence type="ECO:0000259" key="5">
    <source>
        <dbReference type="PROSITE" id="PS51523"/>
    </source>
</evidence>
<feature type="domain" description="ZF-HD dimerization-type" evidence="5">
    <location>
        <begin position="60"/>
        <end position="109"/>
    </location>
</feature>
<evidence type="ECO:0000256" key="4">
    <source>
        <dbReference type="SAM" id="MobiDB-lite"/>
    </source>
</evidence>
<dbReference type="GO" id="GO:0008270">
    <property type="term" value="F:zinc ion binding"/>
    <property type="evidence" value="ECO:0007669"/>
    <property type="project" value="UniProtKB-KW"/>
</dbReference>
<dbReference type="Proteomes" id="UP000729402">
    <property type="component" value="Unassembled WGS sequence"/>
</dbReference>
<feature type="region of interest" description="Disordered" evidence="4">
    <location>
        <begin position="1"/>
        <end position="74"/>
    </location>
</feature>
<sequence>MHAAASPYVGLHHVHHHHNGGAGANGRHMSPPKPPATAMAEAATEENKKGGRAGGERCEVPGVPQEPCGGHRRQRTDGCGEFMPAGEEGSLDALRCSACGCHRNFHRKELDYPAGGAWETGTRPPHHTTTPDRRGSGSPSPLASHRGHLLVAALPPPTRMVMPLSTMHDGVRRRRTLGAAEAVPYQVHGGAEGAHAGLRRGGRLAAAEAGGHRRAAFCQEVGVKRRVLKVWMHNNKHTLASRHQPPPQPEPGGPIPSSPQLRLE</sequence>
<dbReference type="GO" id="GO:0005634">
    <property type="term" value="C:nucleus"/>
    <property type="evidence" value="ECO:0007669"/>
    <property type="project" value="TreeGrafter"/>
</dbReference>
<evidence type="ECO:0000313" key="7">
    <source>
        <dbReference type="Proteomes" id="UP000729402"/>
    </source>
</evidence>
<dbReference type="GO" id="GO:0050793">
    <property type="term" value="P:regulation of developmental process"/>
    <property type="evidence" value="ECO:0007669"/>
    <property type="project" value="TreeGrafter"/>
</dbReference>
<feature type="region of interest" description="Disordered" evidence="4">
    <location>
        <begin position="114"/>
        <end position="144"/>
    </location>
</feature>
<feature type="compositionally biased region" description="Pro residues" evidence="4">
    <location>
        <begin position="244"/>
        <end position="257"/>
    </location>
</feature>
<keyword evidence="3" id="KW-0862">Zinc</keyword>
<feature type="compositionally biased region" description="Basic and acidic residues" evidence="4">
    <location>
        <begin position="45"/>
        <end position="59"/>
    </location>
</feature>
<protein>
    <recommendedName>
        <fullName evidence="5">ZF-HD dimerization-type domain-containing protein</fullName>
    </recommendedName>
</protein>
<evidence type="ECO:0000256" key="1">
    <source>
        <dbReference type="ARBA" id="ARBA00022723"/>
    </source>
</evidence>
<dbReference type="AlphaFoldDB" id="A0A8J5RL39"/>
<organism evidence="6 7">
    <name type="scientific">Zizania palustris</name>
    <name type="common">Northern wild rice</name>
    <dbReference type="NCBI Taxonomy" id="103762"/>
    <lineage>
        <taxon>Eukaryota</taxon>
        <taxon>Viridiplantae</taxon>
        <taxon>Streptophyta</taxon>
        <taxon>Embryophyta</taxon>
        <taxon>Tracheophyta</taxon>
        <taxon>Spermatophyta</taxon>
        <taxon>Magnoliopsida</taxon>
        <taxon>Liliopsida</taxon>
        <taxon>Poales</taxon>
        <taxon>Poaceae</taxon>
        <taxon>BOP clade</taxon>
        <taxon>Oryzoideae</taxon>
        <taxon>Oryzeae</taxon>
        <taxon>Zizaniinae</taxon>
        <taxon>Zizania</taxon>
    </lineage>
</organism>
<dbReference type="GO" id="GO:0000976">
    <property type="term" value="F:transcription cis-regulatory region binding"/>
    <property type="evidence" value="ECO:0007669"/>
    <property type="project" value="TreeGrafter"/>
</dbReference>
<dbReference type="Pfam" id="PF04770">
    <property type="entry name" value="ZF-HD_dimer"/>
    <property type="match status" value="1"/>
</dbReference>
<proteinExistence type="predicted"/>
<reference evidence="6" key="1">
    <citation type="journal article" date="2021" name="bioRxiv">
        <title>Whole Genome Assembly and Annotation of Northern Wild Rice, Zizania palustris L., Supports a Whole Genome Duplication in the Zizania Genus.</title>
        <authorList>
            <person name="Haas M."/>
            <person name="Kono T."/>
            <person name="Macchietto M."/>
            <person name="Millas R."/>
            <person name="McGilp L."/>
            <person name="Shao M."/>
            <person name="Duquette J."/>
            <person name="Hirsch C.N."/>
            <person name="Kimball J."/>
        </authorList>
    </citation>
    <scope>NUCLEOTIDE SEQUENCE</scope>
    <source>
        <tissue evidence="6">Fresh leaf tissue</tissue>
    </source>
</reference>
<keyword evidence="1" id="KW-0479">Metal-binding</keyword>